<feature type="region of interest" description="Disordered" evidence="1">
    <location>
        <begin position="197"/>
        <end position="216"/>
    </location>
</feature>
<feature type="region of interest" description="Disordered" evidence="1">
    <location>
        <begin position="267"/>
        <end position="293"/>
    </location>
</feature>
<keyword evidence="2" id="KW-0732">Signal</keyword>
<feature type="signal peptide" evidence="2">
    <location>
        <begin position="1"/>
        <end position="21"/>
    </location>
</feature>
<evidence type="ECO:0000259" key="3">
    <source>
        <dbReference type="Pfam" id="PF04155"/>
    </source>
</evidence>
<organism evidence="4 5">
    <name type="scientific">Ancylostoma ceylanicum</name>
    <dbReference type="NCBI Taxonomy" id="53326"/>
    <lineage>
        <taxon>Eukaryota</taxon>
        <taxon>Metazoa</taxon>
        <taxon>Ecdysozoa</taxon>
        <taxon>Nematoda</taxon>
        <taxon>Chromadorea</taxon>
        <taxon>Rhabditida</taxon>
        <taxon>Rhabditina</taxon>
        <taxon>Rhabditomorpha</taxon>
        <taxon>Strongyloidea</taxon>
        <taxon>Ancylostomatidae</taxon>
        <taxon>Ancylostomatinae</taxon>
        <taxon>Ancylostoma</taxon>
    </lineage>
</organism>
<evidence type="ECO:0000256" key="2">
    <source>
        <dbReference type="SAM" id="SignalP"/>
    </source>
</evidence>
<evidence type="ECO:0000313" key="4">
    <source>
        <dbReference type="EMBL" id="EYC31813.1"/>
    </source>
</evidence>
<name>A0A016VYF8_9BILA</name>
<keyword evidence="5" id="KW-1185">Reference proteome</keyword>
<feature type="compositionally biased region" description="Polar residues" evidence="1">
    <location>
        <begin position="131"/>
        <end position="149"/>
    </location>
</feature>
<sequence length="641" mass="73019">MSPRFFRSLLLSFCMTFYVATQAVNYEKSKRSSAEEEMPAAFSIPVTHTDYRNRARIAREREILPKTKRTLHKSFGITSQVIRRTPENSRNVTGKSVVSLKAPHMGQVTSKTVIPWTWPETTTEEVTSTEMIRTTTENSSTEDVTTTKRSMLPPWLPTNPKVSSQSVTISDLLTPQSSVFNSTITLIKEFFKDKRKKLKGKRGSKRKQAKSSKTLTQPLYTSLERSMYNRETPQLNFKFIDSEKNVPPNDEKSDRGPKVMPYPIAVKKKKRPQKLQMGEPLPDAQTPDSTGSVSIEDLGARIEAEEAERQRADGENPLKYVVKDGILFKKNKMPVARIGLTSVDPLALPPAADKFRKVQRTSKTQTMVESSPFINELVNPVVNHAAVVNLKKYSAKRPRPIAPLSPPTLNLQPLLFAAPTEFNNKIRDDPRPSALSLSHELETEPVDLAKNDLIRDIHSPPPYPFSHCYMNIDGFMCCNRYLESLMRRSFRKLRRAHRFHECSVQKIANRIQTDCENVFNTTFEVVVGIDDFAIRAHFAGDLMCKIQEGGRFLTAYATVMPSREGVAQDPLHVVTKIEMNLRDREEHQLGDSIQFPERQLDSAVQPIQIHNDVRRRNRAQDIPFHEKSREDIDNDNMITRS</sequence>
<evidence type="ECO:0000313" key="5">
    <source>
        <dbReference type="Proteomes" id="UP000024635"/>
    </source>
</evidence>
<feature type="region of interest" description="Disordered" evidence="1">
    <location>
        <begin position="610"/>
        <end position="641"/>
    </location>
</feature>
<dbReference type="PANTHER" id="PTHR31967:SF20">
    <property type="entry name" value="GROUND-LIKE DOMAIN-CONTAINING PROTEIN"/>
    <property type="match status" value="1"/>
</dbReference>
<feature type="compositionally biased region" description="Basic residues" evidence="1">
    <location>
        <begin position="197"/>
        <end position="210"/>
    </location>
</feature>
<reference evidence="5" key="1">
    <citation type="journal article" date="2015" name="Nat. Genet.">
        <title>The genome and transcriptome of the zoonotic hookworm Ancylostoma ceylanicum identify infection-specific gene families.</title>
        <authorList>
            <person name="Schwarz E.M."/>
            <person name="Hu Y."/>
            <person name="Antoshechkin I."/>
            <person name="Miller M.M."/>
            <person name="Sternberg P.W."/>
            <person name="Aroian R.V."/>
        </authorList>
    </citation>
    <scope>NUCLEOTIDE SEQUENCE</scope>
    <source>
        <strain evidence="5">HY135</strain>
    </source>
</reference>
<feature type="region of interest" description="Disordered" evidence="1">
    <location>
        <begin position="124"/>
        <end position="161"/>
    </location>
</feature>
<comment type="caution">
    <text evidence="4">The sequence shown here is derived from an EMBL/GenBank/DDBJ whole genome shotgun (WGS) entry which is preliminary data.</text>
</comment>
<accession>A0A016VYF8</accession>
<dbReference type="AlphaFoldDB" id="A0A016VYF8"/>
<gene>
    <name evidence="4" type="primary">Acey_s0003.g1255</name>
    <name evidence="4" type="ORF">Y032_0003g1255</name>
</gene>
<dbReference type="OrthoDB" id="5831900at2759"/>
<protein>
    <recommendedName>
        <fullName evidence="3">Ground-like domain-containing protein</fullName>
    </recommendedName>
</protein>
<dbReference type="EMBL" id="JARK01001339">
    <property type="protein sequence ID" value="EYC31813.1"/>
    <property type="molecule type" value="Genomic_DNA"/>
</dbReference>
<dbReference type="PANTHER" id="PTHR31967">
    <property type="entry name" value="GROUNDHOG (HEDGEHOG-LIKE FAMILY)-RELATED"/>
    <property type="match status" value="1"/>
</dbReference>
<proteinExistence type="predicted"/>
<dbReference type="InterPro" id="IPR007284">
    <property type="entry name" value="Ground-like_dom"/>
</dbReference>
<dbReference type="Pfam" id="PF04155">
    <property type="entry name" value="Ground-like"/>
    <property type="match status" value="1"/>
</dbReference>
<evidence type="ECO:0000256" key="1">
    <source>
        <dbReference type="SAM" id="MobiDB-lite"/>
    </source>
</evidence>
<feature type="domain" description="Ground-like" evidence="3">
    <location>
        <begin position="474"/>
        <end position="556"/>
    </location>
</feature>
<feature type="chain" id="PRO_5001491309" description="Ground-like domain-containing protein" evidence="2">
    <location>
        <begin position="22"/>
        <end position="641"/>
    </location>
</feature>
<dbReference type="Proteomes" id="UP000024635">
    <property type="component" value="Unassembled WGS sequence"/>
</dbReference>